<reference evidence="1 2" key="1">
    <citation type="submission" date="2023-02" db="EMBL/GenBank/DDBJ databases">
        <title>LHISI_Scaffold_Assembly.</title>
        <authorList>
            <person name="Stuart O.P."/>
            <person name="Cleave R."/>
            <person name="Magrath M.J.L."/>
            <person name="Mikheyev A.S."/>
        </authorList>
    </citation>
    <scope>NUCLEOTIDE SEQUENCE [LARGE SCALE GENOMIC DNA]</scope>
    <source>
        <strain evidence="1">Daus_M_001</strain>
        <tissue evidence="1">Leg muscle</tissue>
    </source>
</reference>
<dbReference type="PANTHER" id="PTHR10174:SF224">
    <property type="entry name" value="RETINOL-BINDING PROTEIN PINTA"/>
    <property type="match status" value="1"/>
</dbReference>
<sequence length="176" mass="20256">MNFHIINCVPVTEKLLAIARPFLRSELLDKVRVARLPSSHACRKIVRAGEGEARSVWSRTGMKGRGKREIRDKTPPASGIVRRDPARNWWKLKIHCAGMESFYECVPKDILPKEYGGNAGSFSDLHKKTIEEMIQHRDWFLEEEKLRVDESKRPDRNKSVRNAFGIVGSFKKLDID</sequence>
<protein>
    <submittedName>
        <fullName evidence="1">Uncharacterized protein</fullName>
    </submittedName>
</protein>
<dbReference type="Proteomes" id="UP001159363">
    <property type="component" value="Chromosome 16"/>
</dbReference>
<accession>A0ABQ9FZU0</accession>
<name>A0ABQ9FZU0_9NEOP</name>
<evidence type="ECO:0000313" key="1">
    <source>
        <dbReference type="EMBL" id="KAJ8865745.1"/>
    </source>
</evidence>
<dbReference type="Gene3D" id="1.20.5.1200">
    <property type="entry name" value="Alpha-tocopherol transfer"/>
    <property type="match status" value="1"/>
</dbReference>
<proteinExistence type="predicted"/>
<comment type="caution">
    <text evidence="1">The sequence shown here is derived from an EMBL/GenBank/DDBJ whole genome shotgun (WGS) entry which is preliminary data.</text>
</comment>
<dbReference type="EMBL" id="JARBHB010000017">
    <property type="protein sequence ID" value="KAJ8865745.1"/>
    <property type="molecule type" value="Genomic_DNA"/>
</dbReference>
<dbReference type="InterPro" id="IPR036865">
    <property type="entry name" value="CRAL-TRIO_dom_sf"/>
</dbReference>
<dbReference type="PANTHER" id="PTHR10174">
    <property type="entry name" value="ALPHA-TOCOPHEROL TRANSFER PROTEIN-RELATED"/>
    <property type="match status" value="1"/>
</dbReference>
<keyword evidence="2" id="KW-1185">Reference proteome</keyword>
<evidence type="ECO:0000313" key="2">
    <source>
        <dbReference type="Proteomes" id="UP001159363"/>
    </source>
</evidence>
<dbReference type="SUPFAM" id="SSF52087">
    <property type="entry name" value="CRAL/TRIO domain"/>
    <property type="match status" value="1"/>
</dbReference>
<organism evidence="1 2">
    <name type="scientific">Dryococelus australis</name>
    <dbReference type="NCBI Taxonomy" id="614101"/>
    <lineage>
        <taxon>Eukaryota</taxon>
        <taxon>Metazoa</taxon>
        <taxon>Ecdysozoa</taxon>
        <taxon>Arthropoda</taxon>
        <taxon>Hexapoda</taxon>
        <taxon>Insecta</taxon>
        <taxon>Pterygota</taxon>
        <taxon>Neoptera</taxon>
        <taxon>Polyneoptera</taxon>
        <taxon>Phasmatodea</taxon>
        <taxon>Verophasmatodea</taxon>
        <taxon>Anareolatae</taxon>
        <taxon>Phasmatidae</taxon>
        <taxon>Eurycanthinae</taxon>
        <taxon>Dryococelus</taxon>
    </lineage>
</organism>
<gene>
    <name evidence="1" type="ORF">PR048_033266</name>
</gene>